<accession>A0ABR4IQP6</accession>
<keyword evidence="3" id="KW-1185">Reference proteome</keyword>
<evidence type="ECO:0000313" key="3">
    <source>
        <dbReference type="Proteomes" id="UP001610446"/>
    </source>
</evidence>
<name>A0ABR4IQP6_9EURO</name>
<organism evidence="2 3">
    <name type="scientific">Aspergillus pseudoustus</name>
    <dbReference type="NCBI Taxonomy" id="1810923"/>
    <lineage>
        <taxon>Eukaryota</taxon>
        <taxon>Fungi</taxon>
        <taxon>Dikarya</taxon>
        <taxon>Ascomycota</taxon>
        <taxon>Pezizomycotina</taxon>
        <taxon>Eurotiomycetes</taxon>
        <taxon>Eurotiomycetidae</taxon>
        <taxon>Eurotiales</taxon>
        <taxon>Aspergillaceae</taxon>
        <taxon>Aspergillus</taxon>
        <taxon>Aspergillus subgen. Nidulantes</taxon>
    </lineage>
</organism>
<dbReference type="EMBL" id="JBFXLU010000340">
    <property type="protein sequence ID" value="KAL2829138.1"/>
    <property type="molecule type" value="Genomic_DNA"/>
</dbReference>
<protein>
    <submittedName>
        <fullName evidence="2">Uncharacterized protein</fullName>
    </submittedName>
</protein>
<evidence type="ECO:0000313" key="2">
    <source>
        <dbReference type="EMBL" id="KAL2829138.1"/>
    </source>
</evidence>
<feature type="region of interest" description="Disordered" evidence="1">
    <location>
        <begin position="95"/>
        <end position="118"/>
    </location>
</feature>
<reference evidence="2 3" key="1">
    <citation type="submission" date="2024-07" db="EMBL/GenBank/DDBJ databases">
        <title>Section-level genome sequencing and comparative genomics of Aspergillus sections Usti and Cavernicolus.</title>
        <authorList>
            <consortium name="Lawrence Berkeley National Laboratory"/>
            <person name="Nybo J.L."/>
            <person name="Vesth T.C."/>
            <person name="Theobald S."/>
            <person name="Frisvad J.C."/>
            <person name="Larsen T.O."/>
            <person name="Kjaerboelling I."/>
            <person name="Rothschild-Mancinelli K."/>
            <person name="Lyhne E.K."/>
            <person name="Kogle M.E."/>
            <person name="Barry K."/>
            <person name="Clum A."/>
            <person name="Na H."/>
            <person name="Ledsgaard L."/>
            <person name="Lin J."/>
            <person name="Lipzen A."/>
            <person name="Kuo A."/>
            <person name="Riley R."/>
            <person name="Mondo S."/>
            <person name="Labutti K."/>
            <person name="Haridas S."/>
            <person name="Pangalinan J."/>
            <person name="Salamov A.A."/>
            <person name="Simmons B.A."/>
            <person name="Magnuson J.K."/>
            <person name="Chen J."/>
            <person name="Drula E."/>
            <person name="Henrissat B."/>
            <person name="Wiebenga A."/>
            <person name="Lubbers R.J."/>
            <person name="Gomes A.C."/>
            <person name="Makela M.R."/>
            <person name="Stajich J."/>
            <person name="Grigoriev I.V."/>
            <person name="Mortensen U.H."/>
            <person name="De Vries R.P."/>
            <person name="Baker S.E."/>
            <person name="Andersen M.R."/>
        </authorList>
    </citation>
    <scope>NUCLEOTIDE SEQUENCE [LARGE SCALE GENOMIC DNA]</scope>
    <source>
        <strain evidence="2 3">CBS 123904</strain>
    </source>
</reference>
<comment type="caution">
    <text evidence="2">The sequence shown here is derived from an EMBL/GenBank/DDBJ whole genome shotgun (WGS) entry which is preliminary data.</text>
</comment>
<evidence type="ECO:0000256" key="1">
    <source>
        <dbReference type="SAM" id="MobiDB-lite"/>
    </source>
</evidence>
<gene>
    <name evidence="2" type="ORF">BJY01DRAFT_255099</name>
</gene>
<sequence>MQRNQHVTADDTWAKSPIPATTVAAIFPALTRSEDTSSPTCPGASKRAKDPIQRVEEYGKPASIVRAYDSVVMADLSGDSSSITKEVIQLSACTNENQRRQRDEADQINLEPTPEIPGESDEAFLLDPSFQLSNDETEANGYTLNPEVSRTAAIRPSSSEHVHDVDMSLEICRSGDDIIWDVFNVLGNPLGEAFASDMPFLDWQMPFVLIT</sequence>
<dbReference type="Proteomes" id="UP001610446">
    <property type="component" value="Unassembled WGS sequence"/>
</dbReference>
<proteinExistence type="predicted"/>